<evidence type="ECO:0000256" key="1">
    <source>
        <dbReference type="ARBA" id="ARBA00022475"/>
    </source>
</evidence>
<evidence type="ECO:0000256" key="6">
    <source>
        <dbReference type="ARBA" id="ARBA00023136"/>
    </source>
</evidence>
<comment type="similarity">
    <text evidence="8">Belongs to the FtsB family.</text>
</comment>
<dbReference type="OrthoDB" id="7061211at2"/>
<comment type="subcellular location">
    <subcellularLocation>
        <location evidence="8">Cell inner membrane</location>
        <topology evidence="8">Single-pass type II membrane protein</topology>
    </subcellularLocation>
    <text evidence="8">Localizes to the division septum.</text>
</comment>
<dbReference type="HAMAP" id="MF_00599">
    <property type="entry name" value="FtsB"/>
    <property type="match status" value="1"/>
</dbReference>
<keyword evidence="2 8" id="KW-0132">Cell division</keyword>
<evidence type="ECO:0000313" key="10">
    <source>
        <dbReference type="Proteomes" id="UP000242642"/>
    </source>
</evidence>
<organism evidence="9 10">
    <name type="scientific">Thorsellia anophelis DSM 18579</name>
    <dbReference type="NCBI Taxonomy" id="1123402"/>
    <lineage>
        <taxon>Bacteria</taxon>
        <taxon>Pseudomonadati</taxon>
        <taxon>Pseudomonadota</taxon>
        <taxon>Gammaproteobacteria</taxon>
        <taxon>Enterobacterales</taxon>
        <taxon>Thorselliaceae</taxon>
        <taxon>Thorsellia</taxon>
    </lineage>
</organism>
<dbReference type="EMBL" id="FOHV01000010">
    <property type="protein sequence ID" value="SET16289.1"/>
    <property type="molecule type" value="Genomic_DNA"/>
</dbReference>
<evidence type="ECO:0000256" key="4">
    <source>
        <dbReference type="ARBA" id="ARBA00022989"/>
    </source>
</evidence>
<dbReference type="GO" id="GO:0032153">
    <property type="term" value="C:cell division site"/>
    <property type="evidence" value="ECO:0007669"/>
    <property type="project" value="UniProtKB-UniRule"/>
</dbReference>
<keyword evidence="7 8" id="KW-0131">Cell cycle</keyword>
<evidence type="ECO:0000256" key="7">
    <source>
        <dbReference type="ARBA" id="ARBA00023306"/>
    </source>
</evidence>
<comment type="subunit">
    <text evidence="8">Part of a complex composed of FtsB, FtsL and FtsQ.</text>
</comment>
<keyword evidence="8" id="KW-0997">Cell inner membrane</keyword>
<reference evidence="10" key="1">
    <citation type="submission" date="2016-10" db="EMBL/GenBank/DDBJ databases">
        <authorList>
            <person name="Varghese N."/>
            <person name="Submissions S."/>
        </authorList>
    </citation>
    <scope>NUCLEOTIDE SEQUENCE [LARGE SCALE GENOMIC DNA]</scope>
    <source>
        <strain evidence="10">DSM 18579</strain>
    </source>
</reference>
<dbReference type="STRING" id="1123402.SAMN02583745_01540"/>
<proteinExistence type="inferred from homology"/>
<gene>
    <name evidence="8" type="primary">ftsB</name>
    <name evidence="9" type="ORF">SAMN02583745_01540</name>
</gene>
<keyword evidence="5 8" id="KW-0175">Coiled coil</keyword>
<comment type="function">
    <text evidence="8">Essential cell division protein. May link together the upstream cell division proteins, which are predominantly cytoplasmic, with the downstream cell division proteins, which are predominantly periplasmic.</text>
</comment>
<evidence type="ECO:0000256" key="5">
    <source>
        <dbReference type="ARBA" id="ARBA00023054"/>
    </source>
</evidence>
<dbReference type="InterPro" id="IPR023081">
    <property type="entry name" value="Cell_div_FtsB"/>
</dbReference>
<keyword evidence="10" id="KW-1185">Reference proteome</keyword>
<dbReference type="PANTHER" id="PTHR37485:SF1">
    <property type="entry name" value="CELL DIVISION PROTEIN FTSB"/>
    <property type="match status" value="1"/>
</dbReference>
<name>A0A1I0CAZ8_9GAMM</name>
<accession>A0A1I0CAZ8</accession>
<evidence type="ECO:0000256" key="3">
    <source>
        <dbReference type="ARBA" id="ARBA00022692"/>
    </source>
</evidence>
<dbReference type="GO" id="GO:0005886">
    <property type="term" value="C:plasma membrane"/>
    <property type="evidence" value="ECO:0007669"/>
    <property type="project" value="UniProtKB-SubCell"/>
</dbReference>
<dbReference type="PANTHER" id="PTHR37485">
    <property type="entry name" value="CELL DIVISION PROTEIN FTSB"/>
    <property type="match status" value="1"/>
</dbReference>
<keyword evidence="4 8" id="KW-1133">Transmembrane helix</keyword>
<dbReference type="GO" id="GO:0030428">
    <property type="term" value="C:cell septum"/>
    <property type="evidence" value="ECO:0007669"/>
    <property type="project" value="TreeGrafter"/>
</dbReference>
<dbReference type="RefSeq" id="WP_093319324.1">
    <property type="nucleotide sequence ID" value="NZ_FOHV01000010.1"/>
</dbReference>
<keyword evidence="3 8" id="KW-0812">Transmembrane</keyword>
<evidence type="ECO:0000313" key="9">
    <source>
        <dbReference type="EMBL" id="SET16289.1"/>
    </source>
</evidence>
<dbReference type="Gene3D" id="1.20.5.400">
    <property type="match status" value="1"/>
</dbReference>
<feature type="topological domain" description="Cytoplasmic" evidence="8">
    <location>
        <begin position="1"/>
        <end position="3"/>
    </location>
</feature>
<dbReference type="Pfam" id="PF04977">
    <property type="entry name" value="DivIC"/>
    <property type="match status" value="1"/>
</dbReference>
<keyword evidence="1 8" id="KW-1003">Cell membrane</keyword>
<feature type="coiled-coil region" evidence="8">
    <location>
        <begin position="29"/>
        <end position="63"/>
    </location>
</feature>
<protein>
    <recommendedName>
        <fullName evidence="8">Cell division protein FtsB</fullName>
    </recommendedName>
</protein>
<evidence type="ECO:0000256" key="2">
    <source>
        <dbReference type="ARBA" id="ARBA00022618"/>
    </source>
</evidence>
<dbReference type="NCBIfam" id="NF002058">
    <property type="entry name" value="PRK00888.1"/>
    <property type="match status" value="1"/>
</dbReference>
<dbReference type="Proteomes" id="UP000242642">
    <property type="component" value="Unassembled WGS sequence"/>
</dbReference>
<feature type="topological domain" description="Periplasmic" evidence="8">
    <location>
        <begin position="22"/>
        <end position="90"/>
    </location>
</feature>
<evidence type="ECO:0000256" key="8">
    <source>
        <dbReference type="HAMAP-Rule" id="MF_00599"/>
    </source>
</evidence>
<sequence>MRLFTFTLFILFALSQYNYWYGKNGKLEYLALKRDVEKQRVQNEELTQRNERLFAEIRDLTTGYDAIEERARSELNMVKQGETFYRVFQK</sequence>
<keyword evidence="6 8" id="KW-0472">Membrane</keyword>
<dbReference type="AlphaFoldDB" id="A0A1I0CAZ8"/>
<dbReference type="GO" id="GO:0043093">
    <property type="term" value="P:FtsZ-dependent cytokinesis"/>
    <property type="evidence" value="ECO:0007669"/>
    <property type="project" value="UniProtKB-UniRule"/>
</dbReference>
<dbReference type="InterPro" id="IPR007060">
    <property type="entry name" value="FtsL/DivIC"/>
</dbReference>